<name>A0A4Y2GVA6_ARAVE</name>
<organism evidence="2 3">
    <name type="scientific">Araneus ventricosus</name>
    <name type="common">Orbweaver spider</name>
    <name type="synonym">Epeira ventricosa</name>
    <dbReference type="NCBI Taxonomy" id="182803"/>
    <lineage>
        <taxon>Eukaryota</taxon>
        <taxon>Metazoa</taxon>
        <taxon>Ecdysozoa</taxon>
        <taxon>Arthropoda</taxon>
        <taxon>Chelicerata</taxon>
        <taxon>Arachnida</taxon>
        <taxon>Araneae</taxon>
        <taxon>Araneomorphae</taxon>
        <taxon>Entelegynae</taxon>
        <taxon>Araneoidea</taxon>
        <taxon>Araneidae</taxon>
        <taxon>Araneus</taxon>
    </lineage>
</organism>
<dbReference type="Proteomes" id="UP000499080">
    <property type="component" value="Unassembled WGS sequence"/>
</dbReference>
<protein>
    <submittedName>
        <fullName evidence="2">Uncharacterized protein</fullName>
    </submittedName>
</protein>
<accession>A0A4Y2GVA6</accession>
<comment type="caution">
    <text evidence="2">The sequence shown here is derived from an EMBL/GenBank/DDBJ whole genome shotgun (WGS) entry which is preliminary data.</text>
</comment>
<dbReference type="SUPFAM" id="SSF57850">
    <property type="entry name" value="RING/U-box"/>
    <property type="match status" value="1"/>
</dbReference>
<dbReference type="EMBL" id="BGPR01001566">
    <property type="protein sequence ID" value="GBM56861.1"/>
    <property type="molecule type" value="Genomic_DNA"/>
</dbReference>
<feature type="region of interest" description="Disordered" evidence="1">
    <location>
        <begin position="111"/>
        <end position="149"/>
    </location>
</feature>
<reference evidence="2 3" key="1">
    <citation type="journal article" date="2019" name="Sci. Rep.">
        <title>Orb-weaving spider Araneus ventricosus genome elucidates the spidroin gene catalogue.</title>
        <authorList>
            <person name="Kono N."/>
            <person name="Nakamura H."/>
            <person name="Ohtoshi R."/>
            <person name="Moran D.A.P."/>
            <person name="Shinohara A."/>
            <person name="Yoshida Y."/>
            <person name="Fujiwara M."/>
            <person name="Mori M."/>
            <person name="Tomita M."/>
            <person name="Arakawa K."/>
        </authorList>
    </citation>
    <scope>NUCLEOTIDE SEQUENCE [LARGE SCALE GENOMIC DNA]</scope>
</reference>
<evidence type="ECO:0000313" key="3">
    <source>
        <dbReference type="Proteomes" id="UP000499080"/>
    </source>
</evidence>
<feature type="compositionally biased region" description="Basic and acidic residues" evidence="1">
    <location>
        <begin position="117"/>
        <end position="127"/>
    </location>
</feature>
<evidence type="ECO:0000313" key="2">
    <source>
        <dbReference type="EMBL" id="GBM56861.1"/>
    </source>
</evidence>
<evidence type="ECO:0000256" key="1">
    <source>
        <dbReference type="SAM" id="MobiDB-lite"/>
    </source>
</evidence>
<proteinExistence type="predicted"/>
<dbReference type="AlphaFoldDB" id="A0A4Y2GVA6"/>
<sequence>MSQFFECVDDRKLIFILSCDHRVHVEDAVKLMHFKLCPLCHRILKTADILVLVDYLREDGYFYQNGQEAKVCEMNLAECKTKITAELSPAKRLRRARLAIETLRSCMEGALSSSNNDHLEESTKEGDDSLEYSPPSPYYIPSESEEDDD</sequence>
<gene>
    <name evidence="2" type="ORF">AVEN_227363_1</name>
</gene>
<keyword evidence="3" id="KW-1185">Reference proteome</keyword>